<protein>
    <submittedName>
        <fullName evidence="2">DNA-binding MarR family transcriptional regulator</fullName>
    </submittedName>
</protein>
<dbReference type="RefSeq" id="WP_182703752.1">
    <property type="nucleotide sequence ID" value="NZ_JACJII010000001.1"/>
</dbReference>
<dbReference type="Gene3D" id="1.10.10.10">
    <property type="entry name" value="Winged helix-like DNA-binding domain superfamily/Winged helix DNA-binding domain"/>
    <property type="match status" value="1"/>
</dbReference>
<dbReference type="GO" id="GO:0003700">
    <property type="term" value="F:DNA-binding transcription factor activity"/>
    <property type="evidence" value="ECO:0007669"/>
    <property type="project" value="InterPro"/>
</dbReference>
<dbReference type="SMART" id="SM00347">
    <property type="entry name" value="HTH_MARR"/>
    <property type="match status" value="1"/>
</dbReference>
<evidence type="ECO:0000259" key="1">
    <source>
        <dbReference type="PROSITE" id="PS50995"/>
    </source>
</evidence>
<dbReference type="PANTHER" id="PTHR33164">
    <property type="entry name" value="TRANSCRIPTIONAL REGULATOR, MARR FAMILY"/>
    <property type="match status" value="1"/>
</dbReference>
<dbReference type="Proteomes" id="UP000539313">
    <property type="component" value="Unassembled WGS sequence"/>
</dbReference>
<comment type="caution">
    <text evidence="2">The sequence shown here is derived from an EMBL/GenBank/DDBJ whole genome shotgun (WGS) entry which is preliminary data.</text>
</comment>
<feature type="domain" description="HTH marR-type" evidence="1">
    <location>
        <begin position="12"/>
        <end position="149"/>
    </location>
</feature>
<dbReference type="GO" id="GO:0006950">
    <property type="term" value="P:response to stress"/>
    <property type="evidence" value="ECO:0007669"/>
    <property type="project" value="TreeGrafter"/>
</dbReference>
<name>A0A7W3R5U1_9ACTN</name>
<reference evidence="2 3" key="1">
    <citation type="submission" date="2020-08" db="EMBL/GenBank/DDBJ databases">
        <title>Sequencing the genomes of 1000 actinobacteria strains.</title>
        <authorList>
            <person name="Klenk H.-P."/>
        </authorList>
    </citation>
    <scope>NUCLEOTIDE SEQUENCE [LARGE SCALE GENOMIC DNA]</scope>
    <source>
        <strain evidence="2 3">DSM 45823</strain>
    </source>
</reference>
<dbReference type="InterPro" id="IPR036390">
    <property type="entry name" value="WH_DNA-bd_sf"/>
</dbReference>
<evidence type="ECO:0000313" key="2">
    <source>
        <dbReference type="EMBL" id="MBA9001468.1"/>
    </source>
</evidence>
<dbReference type="PROSITE" id="PS50995">
    <property type="entry name" value="HTH_MARR_2"/>
    <property type="match status" value="1"/>
</dbReference>
<dbReference type="GO" id="GO:0003677">
    <property type="term" value="F:DNA binding"/>
    <property type="evidence" value="ECO:0007669"/>
    <property type="project" value="UniProtKB-KW"/>
</dbReference>
<keyword evidence="2" id="KW-0238">DNA-binding</keyword>
<dbReference type="InterPro" id="IPR000835">
    <property type="entry name" value="HTH_MarR-typ"/>
</dbReference>
<dbReference type="EMBL" id="JACJII010000001">
    <property type="protein sequence ID" value="MBA9001468.1"/>
    <property type="molecule type" value="Genomic_DNA"/>
</dbReference>
<dbReference type="PANTHER" id="PTHR33164:SF57">
    <property type="entry name" value="MARR-FAMILY TRANSCRIPTIONAL REGULATOR"/>
    <property type="match status" value="1"/>
</dbReference>
<proteinExistence type="predicted"/>
<dbReference type="AlphaFoldDB" id="A0A7W3R5U1"/>
<dbReference type="Pfam" id="PF12802">
    <property type="entry name" value="MarR_2"/>
    <property type="match status" value="1"/>
</dbReference>
<dbReference type="InterPro" id="IPR036388">
    <property type="entry name" value="WH-like_DNA-bd_sf"/>
</dbReference>
<keyword evidence="3" id="KW-1185">Reference proteome</keyword>
<accession>A0A7W3R5U1</accession>
<dbReference type="SUPFAM" id="SSF46785">
    <property type="entry name" value="Winged helix' DNA-binding domain"/>
    <property type="match status" value="1"/>
</dbReference>
<sequence length="164" mass="16739">MADKGVSGGGELAAIEQAMVAIRRGQRRGVLAELAGAGSAGRAVFDVLDVIEAAEAGGEAATVGTVAAALGVDQPRASRLVSAAVDAGLVRRVADQADGRRALLERTGEGRALTERVHEHRRRVFAAAMAGWTDAERAEFARLLGRFVAGLGAVSGGGRPRDGA</sequence>
<organism evidence="2 3">
    <name type="scientific">Thermomonospora cellulosilytica</name>
    <dbReference type="NCBI Taxonomy" id="1411118"/>
    <lineage>
        <taxon>Bacteria</taxon>
        <taxon>Bacillati</taxon>
        <taxon>Actinomycetota</taxon>
        <taxon>Actinomycetes</taxon>
        <taxon>Streptosporangiales</taxon>
        <taxon>Thermomonosporaceae</taxon>
        <taxon>Thermomonospora</taxon>
    </lineage>
</organism>
<dbReference type="InterPro" id="IPR039422">
    <property type="entry name" value="MarR/SlyA-like"/>
</dbReference>
<evidence type="ECO:0000313" key="3">
    <source>
        <dbReference type="Proteomes" id="UP000539313"/>
    </source>
</evidence>
<gene>
    <name evidence="2" type="ORF">HNR21_000350</name>
</gene>